<keyword evidence="3" id="KW-1185">Reference proteome</keyword>
<proteinExistence type="predicted"/>
<dbReference type="InterPro" id="IPR000182">
    <property type="entry name" value="GNAT_dom"/>
</dbReference>
<evidence type="ECO:0000259" key="1">
    <source>
        <dbReference type="PROSITE" id="PS51186"/>
    </source>
</evidence>
<dbReference type="InterPro" id="IPR016181">
    <property type="entry name" value="Acyl_CoA_acyltransferase"/>
</dbReference>
<dbReference type="RefSeq" id="WP_022862328.1">
    <property type="nucleotide sequence ID" value="NZ_ATVG01000001.1"/>
</dbReference>
<dbReference type="Gene3D" id="3.40.630.30">
    <property type="match status" value="1"/>
</dbReference>
<gene>
    <name evidence="2" type="ORF">CMASS_07115</name>
</gene>
<reference evidence="2 3" key="1">
    <citation type="submission" date="2020-10" db="EMBL/GenBank/DDBJ databases">
        <title>Complete genome sequence of Corynebacterium massiliense DSM 45435, type strain of Corynebacterium massiliense.</title>
        <authorList>
            <person name="Busche T."/>
            <person name="Kalinowski J."/>
            <person name="Ruckert C."/>
        </authorList>
    </citation>
    <scope>NUCLEOTIDE SEQUENCE [LARGE SCALE GENOMIC DNA]</scope>
    <source>
        <strain evidence="2 3">DSM 45435</strain>
    </source>
</reference>
<dbReference type="Pfam" id="PF13508">
    <property type="entry name" value="Acetyltransf_7"/>
    <property type="match status" value="1"/>
</dbReference>
<evidence type="ECO:0000313" key="3">
    <source>
        <dbReference type="Proteomes" id="UP001220064"/>
    </source>
</evidence>
<protein>
    <submittedName>
        <fullName evidence="2">Ribosomal-protein-alanine N-acetyltransferase</fullName>
    </submittedName>
</protein>
<accession>A0ABY7U826</accession>
<feature type="domain" description="N-acetyltransferase" evidence="1">
    <location>
        <begin position="3"/>
        <end position="174"/>
    </location>
</feature>
<organism evidence="2 3">
    <name type="scientific">Corynebacterium massiliense DSM 45435</name>
    <dbReference type="NCBI Taxonomy" id="1121364"/>
    <lineage>
        <taxon>Bacteria</taxon>
        <taxon>Bacillati</taxon>
        <taxon>Actinomycetota</taxon>
        <taxon>Actinomycetes</taxon>
        <taxon>Mycobacteriales</taxon>
        <taxon>Corynebacteriaceae</taxon>
        <taxon>Corynebacterium</taxon>
    </lineage>
</organism>
<dbReference type="EMBL" id="CP063189">
    <property type="protein sequence ID" value="WCZ32857.1"/>
    <property type="molecule type" value="Genomic_DNA"/>
</dbReference>
<name>A0ABY7U826_9CORY</name>
<evidence type="ECO:0000313" key="2">
    <source>
        <dbReference type="EMBL" id="WCZ32857.1"/>
    </source>
</evidence>
<dbReference type="CDD" id="cd04301">
    <property type="entry name" value="NAT_SF"/>
    <property type="match status" value="1"/>
</dbReference>
<dbReference type="Proteomes" id="UP001220064">
    <property type="component" value="Chromosome"/>
</dbReference>
<sequence>MTIQLRRLAPREFSLIAPQLVDIYLTAMDYPRDMFDRRLHGWRVDSLQPGFTAVIAESEAGPVGVAYGFLGHSDTWWDKQLQRGFALAGGPTAEQIDLLRDYFELAEIHVHPSMQGKGLGRHLLDALAWNLPASNILLSTPEVPGEANGAFGLYRSAGFFDVLRNYYYPGDPRPFAILGARLPLAPR</sequence>
<dbReference type="SUPFAM" id="SSF55729">
    <property type="entry name" value="Acyl-CoA N-acyltransferases (Nat)"/>
    <property type="match status" value="1"/>
</dbReference>
<dbReference type="PROSITE" id="PS51186">
    <property type="entry name" value="GNAT"/>
    <property type="match status" value="1"/>
</dbReference>